<sequence>MHSKRAQTVNITFKTKNTGTIQHLVIEPTGLKIYGRSEWKVKQDDTDGKQRVWCKLHLAVNIHAYEIIVVKLSVSNMTDGEVLPTYSNRPAEKLMKY</sequence>
<protein>
    <submittedName>
        <fullName evidence="1">Mobile element protein</fullName>
    </submittedName>
</protein>
<dbReference type="EMBL" id="CP020660">
    <property type="protein sequence ID" value="ATF08887.1"/>
    <property type="molecule type" value="Genomic_DNA"/>
</dbReference>
<proteinExistence type="predicted"/>
<keyword evidence="2" id="KW-1185">Reference proteome</keyword>
<gene>
    <name evidence="1" type="ORF">BTN50_0351</name>
</gene>
<dbReference type="PANTHER" id="PTHR34631:SF3">
    <property type="entry name" value="ISSOD12 TRANSPOSASE TNPA_ISSOD12"/>
    <property type="match status" value="1"/>
</dbReference>
<dbReference type="PANTHER" id="PTHR34631">
    <property type="match status" value="1"/>
</dbReference>
<dbReference type="InterPro" id="IPR053172">
    <property type="entry name" value="Tn903_transposase"/>
</dbReference>
<dbReference type="Proteomes" id="UP000218160">
    <property type="component" value="Chromosome 1"/>
</dbReference>
<evidence type="ECO:0000313" key="1">
    <source>
        <dbReference type="EMBL" id="ATF08887.1"/>
    </source>
</evidence>
<reference evidence="2" key="1">
    <citation type="submission" date="2017-04" db="EMBL/GenBank/DDBJ databases">
        <title>Genome evolution of the luminous symbionts of deep sea anglerfish.</title>
        <authorList>
            <person name="Hendry T.A."/>
        </authorList>
    </citation>
    <scope>NUCLEOTIDE SEQUENCE [LARGE SCALE GENOMIC DNA]</scope>
</reference>
<organism evidence="1 2">
    <name type="scientific">Candidatus Enterovibrio altilux</name>
    <dbReference type="NCBI Taxonomy" id="1927128"/>
    <lineage>
        <taxon>Bacteria</taxon>
        <taxon>Pseudomonadati</taxon>
        <taxon>Pseudomonadota</taxon>
        <taxon>Gammaproteobacteria</taxon>
        <taxon>Vibrionales</taxon>
        <taxon>Vibrionaceae</taxon>
        <taxon>Enterovibrio</taxon>
    </lineage>
</organism>
<evidence type="ECO:0000313" key="2">
    <source>
        <dbReference type="Proteomes" id="UP000218160"/>
    </source>
</evidence>
<name>A0A291B7C9_9GAMM</name>
<dbReference type="AlphaFoldDB" id="A0A291B7C9"/>
<accession>A0A291B7C9</accession>
<dbReference type="KEGG" id="elux:BTN50_0351"/>